<dbReference type="Proteomes" id="UP000431269">
    <property type="component" value="Chromosome"/>
</dbReference>
<accession>A0A6I6MIM1</accession>
<dbReference type="KEGG" id="tsv:DSM104635_01207"/>
<keyword evidence="1" id="KW-1133">Transmembrane helix</keyword>
<feature type="transmembrane region" description="Helical" evidence="1">
    <location>
        <begin position="16"/>
        <end position="38"/>
    </location>
</feature>
<evidence type="ECO:0000313" key="3">
    <source>
        <dbReference type="Proteomes" id="UP000431269"/>
    </source>
</evidence>
<gene>
    <name evidence="2" type="ORF">DSM104635_01207</name>
</gene>
<dbReference type="AlphaFoldDB" id="A0A6I6MIM1"/>
<sequence>MNTQTSETRARTPWHLWVVGIVSLLWYGAGTYTIQMAQLGRLPHLSPDEVAYYAAKPVWLIAITAISTYGSALASALLLMRSRPAVWLFAIALVFILLNNGIELANGTSRAFANTGATIATVVIVLLAFAVLLYAHLMRKRGVLR</sequence>
<keyword evidence="1" id="KW-0472">Membrane</keyword>
<feature type="transmembrane region" description="Helical" evidence="1">
    <location>
        <begin position="111"/>
        <end position="135"/>
    </location>
</feature>
<dbReference type="EMBL" id="CP047045">
    <property type="protein sequence ID" value="QGZ94389.1"/>
    <property type="molecule type" value="Genomic_DNA"/>
</dbReference>
<keyword evidence="1" id="KW-0812">Transmembrane</keyword>
<feature type="transmembrane region" description="Helical" evidence="1">
    <location>
        <begin position="86"/>
        <end position="105"/>
    </location>
</feature>
<reference evidence="3" key="1">
    <citation type="submission" date="2019-12" db="EMBL/GenBank/DDBJ databases">
        <title>Complete genome of Terracaulis silvestris 0127_4.</title>
        <authorList>
            <person name="Vieira S."/>
            <person name="Riedel T."/>
            <person name="Sproer C."/>
            <person name="Pascual J."/>
            <person name="Boedeker C."/>
            <person name="Overmann J."/>
        </authorList>
    </citation>
    <scope>NUCLEOTIDE SEQUENCE [LARGE SCALE GENOMIC DNA]</scope>
    <source>
        <strain evidence="3">0127_4</strain>
    </source>
</reference>
<protein>
    <submittedName>
        <fullName evidence="2">Uncharacterized protein</fullName>
    </submittedName>
</protein>
<name>A0A6I6MIM1_9CAUL</name>
<evidence type="ECO:0000313" key="2">
    <source>
        <dbReference type="EMBL" id="QGZ94389.1"/>
    </source>
</evidence>
<organism evidence="2 3">
    <name type="scientific">Terricaulis silvestris</name>
    <dbReference type="NCBI Taxonomy" id="2686094"/>
    <lineage>
        <taxon>Bacteria</taxon>
        <taxon>Pseudomonadati</taxon>
        <taxon>Pseudomonadota</taxon>
        <taxon>Alphaproteobacteria</taxon>
        <taxon>Caulobacterales</taxon>
        <taxon>Caulobacteraceae</taxon>
        <taxon>Terricaulis</taxon>
    </lineage>
</organism>
<evidence type="ECO:0000256" key="1">
    <source>
        <dbReference type="SAM" id="Phobius"/>
    </source>
</evidence>
<proteinExistence type="predicted"/>
<keyword evidence="3" id="KW-1185">Reference proteome</keyword>
<feature type="transmembrane region" description="Helical" evidence="1">
    <location>
        <begin position="58"/>
        <end position="79"/>
    </location>
</feature>